<proteinExistence type="predicted"/>
<sequence>MHALRIEGKELELRVVSGSRNAGPLTAQPLKNGHGKCRPFDGVGTGAQLIKQHKAVFVVGGKDVHNGCNVA</sequence>
<comment type="caution">
    <text evidence="1">The sequence shown here is derived from an EMBL/GenBank/DDBJ whole genome shotgun (WGS) entry which is preliminary data.</text>
</comment>
<organism evidence="1">
    <name type="scientific">bioreactor metagenome</name>
    <dbReference type="NCBI Taxonomy" id="1076179"/>
    <lineage>
        <taxon>unclassified sequences</taxon>
        <taxon>metagenomes</taxon>
        <taxon>ecological metagenomes</taxon>
    </lineage>
</organism>
<evidence type="ECO:0000313" key="1">
    <source>
        <dbReference type="EMBL" id="MPN51427.1"/>
    </source>
</evidence>
<accession>A0A645IJH1</accession>
<dbReference type="AlphaFoldDB" id="A0A645IJH1"/>
<protein>
    <submittedName>
        <fullName evidence="1">Uncharacterized protein</fullName>
    </submittedName>
</protein>
<reference evidence="1" key="1">
    <citation type="submission" date="2019-08" db="EMBL/GenBank/DDBJ databases">
        <authorList>
            <person name="Kucharzyk K."/>
            <person name="Murdoch R.W."/>
            <person name="Higgins S."/>
            <person name="Loffler F."/>
        </authorList>
    </citation>
    <scope>NUCLEOTIDE SEQUENCE</scope>
</reference>
<name>A0A645IJH1_9ZZZZ</name>
<gene>
    <name evidence="1" type="ORF">SDC9_199072</name>
</gene>
<dbReference type="EMBL" id="VSSQ01116527">
    <property type="protein sequence ID" value="MPN51427.1"/>
    <property type="molecule type" value="Genomic_DNA"/>
</dbReference>